<reference evidence="1 2" key="1">
    <citation type="submission" date="2024-09" db="EMBL/GenBank/DDBJ databases">
        <title>The Natural Products Discovery Center: Release of the First 8490 Sequenced Strains for Exploring Actinobacteria Biosynthetic Diversity.</title>
        <authorList>
            <person name="Kalkreuter E."/>
            <person name="Kautsar S.A."/>
            <person name="Yang D."/>
            <person name="Bader C.D."/>
            <person name="Teijaro C.N."/>
            <person name="Fluegel L."/>
            <person name="Davis C.M."/>
            <person name="Simpson J.R."/>
            <person name="Lauterbach L."/>
            <person name="Steele A.D."/>
            <person name="Gui C."/>
            <person name="Meng S."/>
            <person name="Li G."/>
            <person name="Viehrig K."/>
            <person name="Ye F."/>
            <person name="Su P."/>
            <person name="Kiefer A.F."/>
            <person name="Nichols A."/>
            <person name="Cepeda A.J."/>
            <person name="Yan W."/>
            <person name="Fan B."/>
            <person name="Jiang Y."/>
            <person name="Adhikari A."/>
            <person name="Zheng C.-J."/>
            <person name="Schuster L."/>
            <person name="Cowan T.M."/>
            <person name="Smanski M.J."/>
            <person name="Chevrette M.G."/>
            <person name="De Carvalho L.P.S."/>
            <person name="Shen B."/>
        </authorList>
    </citation>
    <scope>NUCLEOTIDE SEQUENCE [LARGE SCALE GENOMIC DNA]</scope>
    <source>
        <strain evidence="1 2">NPDC058428</strain>
    </source>
</reference>
<dbReference type="EMBL" id="JBHXKZ010000009">
    <property type="protein sequence ID" value="MFD4823602.1"/>
    <property type="molecule type" value="Genomic_DNA"/>
</dbReference>
<evidence type="ECO:0000313" key="1">
    <source>
        <dbReference type="EMBL" id="MFD4823602.1"/>
    </source>
</evidence>
<accession>A0ABW6F075</accession>
<gene>
    <name evidence="1" type="ORF">ACFWOQ_13595</name>
</gene>
<name>A0ABW6F075_9ACTN</name>
<proteinExistence type="predicted"/>
<dbReference type="RefSeq" id="WP_382772696.1">
    <property type="nucleotide sequence ID" value="NZ_JBHXKZ010000009.1"/>
</dbReference>
<comment type="caution">
    <text evidence="1">The sequence shown here is derived from an EMBL/GenBank/DDBJ whole genome shotgun (WGS) entry which is preliminary data.</text>
</comment>
<evidence type="ECO:0008006" key="3">
    <source>
        <dbReference type="Google" id="ProtNLM"/>
    </source>
</evidence>
<organism evidence="1 2">
    <name type="scientific">Streptomyces rubiginosohelvolus</name>
    <dbReference type="NCBI Taxonomy" id="67362"/>
    <lineage>
        <taxon>Bacteria</taxon>
        <taxon>Bacillati</taxon>
        <taxon>Actinomycetota</taxon>
        <taxon>Actinomycetes</taxon>
        <taxon>Kitasatosporales</taxon>
        <taxon>Streptomycetaceae</taxon>
        <taxon>Streptomyces</taxon>
    </lineage>
</organism>
<dbReference type="PROSITE" id="PS51257">
    <property type="entry name" value="PROKAR_LIPOPROTEIN"/>
    <property type="match status" value="1"/>
</dbReference>
<protein>
    <recommendedName>
        <fullName evidence="3">Lipoprotein</fullName>
    </recommendedName>
</protein>
<keyword evidence="2" id="KW-1185">Reference proteome</keyword>
<sequence>MVIGRRKASHGVVVVSLVGSLALGVVGCTEGSGTAKRDDRAVRGTQLCGGDAISAEAGKALNVITGSSRFEPSGPEDTVAHAARSLGDAYDSPAADDGDICHVYAIDSVPSDRLEVTWDLTWGPSESEPAPEFTVLPMGEQALAAPNAGIVRFACRSEKLPGPEPTHIRLAVERWSPKDPEGDPEKLTDAYATVVHSFALAMAKELRCENDGGLEPRPALDPV</sequence>
<evidence type="ECO:0000313" key="2">
    <source>
        <dbReference type="Proteomes" id="UP001598352"/>
    </source>
</evidence>
<dbReference type="Proteomes" id="UP001598352">
    <property type="component" value="Unassembled WGS sequence"/>
</dbReference>